<accession>A0A0N4VIP3</accession>
<proteinExistence type="inferred from homology"/>
<evidence type="ECO:0000256" key="4">
    <source>
        <dbReference type="ARBA" id="ARBA00023163"/>
    </source>
</evidence>
<dbReference type="WBParaSite" id="EVEC_0001069601-mRNA-1">
    <property type="protein sequence ID" value="EVEC_0001069601-mRNA-1"/>
    <property type="gene ID" value="EVEC_0001069601"/>
</dbReference>
<name>A0A0N4VIP3_ENTVE</name>
<dbReference type="AlphaFoldDB" id="A0A0N4VIP3"/>
<keyword evidence="5" id="KW-0539">Nucleus</keyword>
<comment type="similarity">
    <text evidence="2">Belongs to the Mediator complex subunit 27 family.</text>
</comment>
<evidence type="ECO:0000256" key="5">
    <source>
        <dbReference type="ARBA" id="ARBA00023242"/>
    </source>
</evidence>
<dbReference type="Pfam" id="PF11571">
    <property type="entry name" value="Med27"/>
    <property type="match status" value="1"/>
</dbReference>
<evidence type="ECO:0000313" key="7">
    <source>
        <dbReference type="Proteomes" id="UP000274131"/>
    </source>
</evidence>
<gene>
    <name evidence="6" type="ORF">EVEC_LOCUS10040</name>
</gene>
<protein>
    <submittedName>
        <fullName evidence="8">Cullin domain-containing protein</fullName>
    </submittedName>
</protein>
<dbReference type="EMBL" id="UXUI01010486">
    <property type="protein sequence ID" value="VDD95289.1"/>
    <property type="molecule type" value="Genomic_DNA"/>
</dbReference>
<comment type="subcellular location">
    <subcellularLocation>
        <location evidence="1">Nucleus</location>
    </subcellularLocation>
</comment>
<dbReference type="Proteomes" id="UP000274131">
    <property type="component" value="Unassembled WGS sequence"/>
</dbReference>
<evidence type="ECO:0000313" key="8">
    <source>
        <dbReference type="WBParaSite" id="EVEC_0001069601-mRNA-1"/>
    </source>
</evidence>
<reference evidence="6 7" key="2">
    <citation type="submission" date="2018-10" db="EMBL/GenBank/DDBJ databases">
        <authorList>
            <consortium name="Pathogen Informatics"/>
        </authorList>
    </citation>
    <scope>NUCLEOTIDE SEQUENCE [LARGE SCALE GENOMIC DNA]</scope>
</reference>
<evidence type="ECO:0000256" key="3">
    <source>
        <dbReference type="ARBA" id="ARBA00023015"/>
    </source>
</evidence>
<keyword evidence="4" id="KW-0804">Transcription</keyword>
<evidence type="ECO:0000256" key="1">
    <source>
        <dbReference type="ARBA" id="ARBA00004123"/>
    </source>
</evidence>
<dbReference type="STRING" id="51028.A0A0N4VIP3"/>
<evidence type="ECO:0000313" key="6">
    <source>
        <dbReference type="EMBL" id="VDD95289.1"/>
    </source>
</evidence>
<sequence>MAQAVGPQPVAAQPGQALQSTIALIDTSLSEIRVLRDAIVRGHSKINAAISGEVEISEGYWKGLMERNLENHAKSLPSTSVSFPQLERLSRFLNEAHLDRNVKDLYEGALEASTWLETSTQFVHYYVTMFRRSVSSQRRSLIVERPLTYTSNMSGKPLQQLFDQVFPQAVAEFSNKKFVLNYRYLEKSTLNAVIELKYGRYAEKIFACHQKMLIVVNNGTVESLLIIAPHEDWTYLDEGRKTVDILKESRYVVYQKLTVQAHIHLMQTIHNIMDNQLLTSRTLSYVLTLLSKFHETINLKCKVCNRTMKNCLSPTIFDIVRSPNPQALHESCR</sequence>
<dbReference type="OrthoDB" id="5864140at2759"/>
<keyword evidence="3" id="KW-0805">Transcription regulation</keyword>
<keyword evidence="7" id="KW-1185">Reference proteome</keyword>
<dbReference type="GO" id="GO:0016592">
    <property type="term" value="C:mediator complex"/>
    <property type="evidence" value="ECO:0007669"/>
    <property type="project" value="InterPro"/>
</dbReference>
<dbReference type="InterPro" id="IPR021627">
    <property type="entry name" value="Mediator_Med27"/>
</dbReference>
<reference evidence="8" key="1">
    <citation type="submission" date="2017-02" db="UniProtKB">
        <authorList>
            <consortium name="WormBaseParasite"/>
        </authorList>
    </citation>
    <scope>IDENTIFICATION</scope>
</reference>
<evidence type="ECO:0000256" key="2">
    <source>
        <dbReference type="ARBA" id="ARBA00008048"/>
    </source>
</evidence>
<organism evidence="8">
    <name type="scientific">Enterobius vermicularis</name>
    <name type="common">Human pinworm</name>
    <dbReference type="NCBI Taxonomy" id="51028"/>
    <lineage>
        <taxon>Eukaryota</taxon>
        <taxon>Metazoa</taxon>
        <taxon>Ecdysozoa</taxon>
        <taxon>Nematoda</taxon>
        <taxon>Chromadorea</taxon>
        <taxon>Rhabditida</taxon>
        <taxon>Spirurina</taxon>
        <taxon>Oxyuridomorpha</taxon>
        <taxon>Oxyuroidea</taxon>
        <taxon>Oxyuridae</taxon>
        <taxon>Enterobius</taxon>
    </lineage>
</organism>